<dbReference type="Proteomes" id="UP000245956">
    <property type="component" value="Unassembled WGS sequence"/>
</dbReference>
<protein>
    <submittedName>
        <fullName evidence="2">Uncharacterized protein</fullName>
    </submittedName>
</protein>
<dbReference type="EMBL" id="LCWV01000013">
    <property type="protein sequence ID" value="PWI69039.1"/>
    <property type="molecule type" value="Genomic_DNA"/>
</dbReference>
<proteinExistence type="predicted"/>
<dbReference type="AlphaFoldDB" id="A0A2U3E3H6"/>
<comment type="caution">
    <text evidence="2">The sequence shown here is derived from an EMBL/GenBank/DDBJ whole genome shotgun (WGS) entry which is preliminary data.</text>
</comment>
<sequence>MRSWYKATPLIRIGRLRPRFAVLASGSAADLAARVVAAGRVPVAPVASALEEEIEADDDERAGDGYAEADDELCALAVAAAVLGREPAGADAAAGGACCRRAAKQGGNLPAFSRQLGALITGGPGYSPATTYSAARDDHREPEVDGFGEASE</sequence>
<accession>A0A2U3E3H6</accession>
<gene>
    <name evidence="2" type="ORF">PCL_01424</name>
</gene>
<evidence type="ECO:0000256" key="1">
    <source>
        <dbReference type="SAM" id="MobiDB-lite"/>
    </source>
</evidence>
<name>A0A2U3E3H6_PURLI</name>
<reference evidence="2 3" key="1">
    <citation type="journal article" date="2016" name="Front. Microbiol.">
        <title>Genome and transcriptome sequences reveal the specific parasitism of the nematophagous Purpureocillium lilacinum 36-1.</title>
        <authorList>
            <person name="Xie J."/>
            <person name="Li S."/>
            <person name="Mo C."/>
            <person name="Xiao X."/>
            <person name="Peng D."/>
            <person name="Wang G."/>
            <person name="Xiao Y."/>
        </authorList>
    </citation>
    <scope>NUCLEOTIDE SEQUENCE [LARGE SCALE GENOMIC DNA]</scope>
    <source>
        <strain evidence="2 3">36-1</strain>
    </source>
</reference>
<organism evidence="2 3">
    <name type="scientific">Purpureocillium lilacinum</name>
    <name type="common">Paecilomyces lilacinus</name>
    <dbReference type="NCBI Taxonomy" id="33203"/>
    <lineage>
        <taxon>Eukaryota</taxon>
        <taxon>Fungi</taxon>
        <taxon>Dikarya</taxon>
        <taxon>Ascomycota</taxon>
        <taxon>Pezizomycotina</taxon>
        <taxon>Sordariomycetes</taxon>
        <taxon>Hypocreomycetidae</taxon>
        <taxon>Hypocreales</taxon>
        <taxon>Ophiocordycipitaceae</taxon>
        <taxon>Purpureocillium</taxon>
    </lineage>
</organism>
<feature type="region of interest" description="Disordered" evidence="1">
    <location>
        <begin position="127"/>
        <end position="152"/>
    </location>
</feature>
<evidence type="ECO:0000313" key="2">
    <source>
        <dbReference type="EMBL" id="PWI69039.1"/>
    </source>
</evidence>
<evidence type="ECO:0000313" key="3">
    <source>
        <dbReference type="Proteomes" id="UP000245956"/>
    </source>
</evidence>